<proteinExistence type="predicted"/>
<feature type="compositionally biased region" description="Basic residues" evidence="1">
    <location>
        <begin position="67"/>
        <end position="82"/>
    </location>
</feature>
<dbReference type="AlphaFoldDB" id="A0A0R3WK50"/>
<dbReference type="Proteomes" id="UP000274429">
    <property type="component" value="Unassembled WGS sequence"/>
</dbReference>
<evidence type="ECO:0000313" key="2">
    <source>
        <dbReference type="EMBL" id="VDM17432.1"/>
    </source>
</evidence>
<name>A0A0R3WK50_HYDTA</name>
<gene>
    <name evidence="2" type="ORF">TTAC_LOCUS1081</name>
</gene>
<dbReference type="OrthoDB" id="6275501at2759"/>
<feature type="compositionally biased region" description="Polar residues" evidence="1">
    <location>
        <begin position="174"/>
        <end position="194"/>
    </location>
</feature>
<feature type="region of interest" description="Disordered" evidence="1">
    <location>
        <begin position="47"/>
        <end position="88"/>
    </location>
</feature>
<evidence type="ECO:0000256" key="1">
    <source>
        <dbReference type="SAM" id="MobiDB-lite"/>
    </source>
</evidence>
<evidence type="ECO:0000313" key="4">
    <source>
        <dbReference type="WBParaSite" id="TTAC_0000108001-mRNA-1"/>
    </source>
</evidence>
<feature type="compositionally biased region" description="Low complexity" evidence="1">
    <location>
        <begin position="54"/>
        <end position="66"/>
    </location>
</feature>
<reference evidence="2 3" key="2">
    <citation type="submission" date="2018-11" db="EMBL/GenBank/DDBJ databases">
        <authorList>
            <consortium name="Pathogen Informatics"/>
        </authorList>
    </citation>
    <scope>NUCLEOTIDE SEQUENCE [LARGE SCALE GENOMIC DNA]</scope>
</reference>
<accession>A0A0R3WK50</accession>
<dbReference type="WBParaSite" id="TTAC_0000108001-mRNA-1">
    <property type="protein sequence ID" value="TTAC_0000108001-mRNA-1"/>
    <property type="gene ID" value="TTAC_0000108001"/>
</dbReference>
<protein>
    <submittedName>
        <fullName evidence="2 4">Uncharacterized protein</fullName>
    </submittedName>
</protein>
<feature type="region of interest" description="Disordered" evidence="1">
    <location>
        <begin position="174"/>
        <end position="212"/>
    </location>
</feature>
<reference evidence="4" key="1">
    <citation type="submission" date="2017-02" db="UniProtKB">
        <authorList>
            <consortium name="WormBaseParasite"/>
        </authorList>
    </citation>
    <scope>IDENTIFICATION</scope>
</reference>
<sequence length="310" mass="34880">MQTRNSYCFEYLVTKAKMPRQRTCCPFMQRTLYRVARNLARLDLGFSCPDLEGSSSPTSTATPTPTMKRKASPRKQRHHGRERRLEEIRPSSGGVLNWLVRGTLSRRDPSDTLSSAPPMPRSDIDNETLNEQGDPALLEMEEETTNGEAADHLLLKQKRKLLRRQKIYDMDSSMDVTTSGRVSSTSQVGQNSMDQAYAPPSQAPQATKHHAPAPLRITPEIDDWEREVKGEAGRSHDQIDPSIPLPVSTTTATANTVSTSIAPTVIPPFSVREPVEKQVRSWLESTSDEYDILLKRSVLYPLNFAFRIWS</sequence>
<feature type="compositionally biased region" description="Low complexity" evidence="1">
    <location>
        <begin position="195"/>
        <end position="206"/>
    </location>
</feature>
<evidence type="ECO:0000313" key="3">
    <source>
        <dbReference type="Proteomes" id="UP000274429"/>
    </source>
</evidence>
<feature type="region of interest" description="Disordered" evidence="1">
    <location>
        <begin position="106"/>
        <end position="129"/>
    </location>
</feature>
<dbReference type="EMBL" id="UYWX01000175">
    <property type="protein sequence ID" value="VDM17432.1"/>
    <property type="molecule type" value="Genomic_DNA"/>
</dbReference>
<organism evidence="4">
    <name type="scientific">Hydatigena taeniaeformis</name>
    <name type="common">Feline tapeworm</name>
    <name type="synonym">Taenia taeniaeformis</name>
    <dbReference type="NCBI Taxonomy" id="6205"/>
    <lineage>
        <taxon>Eukaryota</taxon>
        <taxon>Metazoa</taxon>
        <taxon>Spiralia</taxon>
        <taxon>Lophotrochozoa</taxon>
        <taxon>Platyhelminthes</taxon>
        <taxon>Cestoda</taxon>
        <taxon>Eucestoda</taxon>
        <taxon>Cyclophyllidea</taxon>
        <taxon>Taeniidae</taxon>
        <taxon>Hydatigera</taxon>
    </lineage>
</organism>
<keyword evidence="3" id="KW-1185">Reference proteome</keyword>